<name>A0A0F8ZX99_9ZZZZ</name>
<evidence type="ECO:0000313" key="1">
    <source>
        <dbReference type="EMBL" id="KKK98552.1"/>
    </source>
</evidence>
<dbReference type="EMBL" id="LAZR01045573">
    <property type="protein sequence ID" value="KKK98552.1"/>
    <property type="molecule type" value="Genomic_DNA"/>
</dbReference>
<organism evidence="1">
    <name type="scientific">marine sediment metagenome</name>
    <dbReference type="NCBI Taxonomy" id="412755"/>
    <lineage>
        <taxon>unclassified sequences</taxon>
        <taxon>metagenomes</taxon>
        <taxon>ecological metagenomes</taxon>
    </lineage>
</organism>
<dbReference type="AlphaFoldDB" id="A0A0F8ZX99"/>
<comment type="caution">
    <text evidence="1">The sequence shown here is derived from an EMBL/GenBank/DDBJ whole genome shotgun (WGS) entry which is preliminary data.</text>
</comment>
<protein>
    <submittedName>
        <fullName evidence="1">Uncharacterized protein</fullName>
    </submittedName>
</protein>
<proteinExistence type="predicted"/>
<gene>
    <name evidence="1" type="ORF">LCGC14_2641610</name>
</gene>
<sequence length="150" mass="17236">MARRSKYRFKTRAEYEVAMTKLEAEKFQHFVALHELLEENDHQISNIFGSGGGDDYEGYKNIIRESGGNYVVALLRPLAPNGGTVLIREKTSTSTFTSVYEFEEWHATIQERLRKGLIPMHVDEWALVGIATKLWDARRNLFDNVVEKAT</sequence>
<accession>A0A0F8ZX99</accession>
<reference evidence="1" key="1">
    <citation type="journal article" date="2015" name="Nature">
        <title>Complex archaea that bridge the gap between prokaryotes and eukaryotes.</title>
        <authorList>
            <person name="Spang A."/>
            <person name="Saw J.H."/>
            <person name="Jorgensen S.L."/>
            <person name="Zaremba-Niedzwiedzka K."/>
            <person name="Martijn J."/>
            <person name="Lind A.E."/>
            <person name="van Eijk R."/>
            <person name="Schleper C."/>
            <person name="Guy L."/>
            <person name="Ettema T.J."/>
        </authorList>
    </citation>
    <scope>NUCLEOTIDE SEQUENCE</scope>
</reference>